<feature type="domain" description="DUF4935" evidence="1">
    <location>
        <begin position="4"/>
        <end position="165"/>
    </location>
</feature>
<accession>A0ABX7QDH7</accession>
<evidence type="ECO:0000313" key="2">
    <source>
        <dbReference type="EMBL" id="QSW88464.1"/>
    </source>
</evidence>
<protein>
    <recommendedName>
        <fullName evidence="1">DUF4935 domain-containing protein</fullName>
    </recommendedName>
</protein>
<organism evidence="2 3">
    <name type="scientific">Flavobacterium endoglycinae</name>
    <dbReference type="NCBI Taxonomy" id="2816357"/>
    <lineage>
        <taxon>Bacteria</taxon>
        <taxon>Pseudomonadati</taxon>
        <taxon>Bacteroidota</taxon>
        <taxon>Flavobacteriia</taxon>
        <taxon>Flavobacteriales</taxon>
        <taxon>Flavobacteriaceae</taxon>
        <taxon>Flavobacterium</taxon>
    </lineage>
</organism>
<evidence type="ECO:0000313" key="3">
    <source>
        <dbReference type="Proteomes" id="UP000663440"/>
    </source>
</evidence>
<keyword evidence="3" id="KW-1185">Reference proteome</keyword>
<dbReference type="InterPro" id="IPR032557">
    <property type="entry name" value="DUF4935"/>
</dbReference>
<dbReference type="Pfam" id="PF16289">
    <property type="entry name" value="PIN_12"/>
    <property type="match status" value="1"/>
</dbReference>
<dbReference type="EMBL" id="CP071448">
    <property type="protein sequence ID" value="QSW88464.1"/>
    <property type="molecule type" value="Genomic_DNA"/>
</dbReference>
<proteinExistence type="predicted"/>
<dbReference type="RefSeq" id="WP_207295667.1">
    <property type="nucleotide sequence ID" value="NZ_CP071448.1"/>
</dbReference>
<dbReference type="Proteomes" id="UP000663440">
    <property type="component" value="Chromosome"/>
</dbReference>
<sequence>MKNILIDTCSWVDLLDEYDNKLLPHLEFWKDNNYINIICNKVIIDEWSKHKELQRKKFSDSAATKYKHVIEVSKKENISLPHLKPKIENVENQISSIDKLISEAIMVTVDNETKAYISDRTIDRKAPFHNKIESTKDAYIIYSALKHFEGSEEGFIFISANKGDFGNPSNLEIEIHSDIIEHYPTAKIEYYSDIGRAINQLKKDLPMVLSSETENEQPANDVIFIDRTKAILDQLYDYLTAVHKEIMFVPIEIFVNHYPFKNSKYSYSSYNVFTLYTENLAIFDFMKSFNIADNGEIEIIDNTFFEKVIDYETKLKKVLTGLTQNEIFKVSNLQTREGIRIDYNEKKACSCPKCSFEKFLFVNCFTTIEQYDPNDLDDILTLAFLQYKIGNYLKSVELYSIALKKSEAAKYNTRSFLLQFNLHKLSIFIRNSYYGENAKHDLVKELKEINLPYLVGFYETKENSKILNFLNSTAFYTQSKNKIQTLTSKIVDTYYSQLNGGYSSNNYIGELLSEFAIFNSFIRDNGIIYDRFNEYKEIFHVFLEGLFASHAINEKINNTSRLKQFDDWTIKLMLIYGEPDQINKFFRRYKIKKIKYSQSSFYNDDSFIELIDNFFNKNIDLKETFIEIGEKANTAFWNHYSSIFNNILTLVSISEFDFDYINSFAKKLFSFLKDEEVLRETNIKFVNIYLYRCGKDIDIRLLEIFLKNCLLNPKYHNYNFIESIADCINLHKKKIKFSEGEFSQIINISFEECTKCREYHSSIIAVHLYSILDSVDYKGIITKKIKESLQLNFEFQLLHLAVIFDIVELTDDLLNLAIEDAIPKNSQISFRAAMSGEADTRFTEVGNLLNMCFKLDIDLNNEKFLEIKNLGDYYNWLIDIDKFDYDTFNPSWIGEYTTKFYYRKIAGSNKVKAKLEDLLKTNFDSNLEHDYLNIFVRKTWNKD</sequence>
<gene>
    <name evidence="2" type="ORF">J0383_19730</name>
</gene>
<reference evidence="2 3" key="1">
    <citation type="submission" date="2021-03" db="EMBL/GenBank/DDBJ databases">
        <title>Flavobacterium kribbensis sp. nov, an endophytic bacteria, isolated from soybean.</title>
        <authorList>
            <person name="Lee J."/>
            <person name="Seo J."/>
        </authorList>
    </citation>
    <scope>NUCLEOTIDE SEQUENCE [LARGE SCALE GENOMIC DNA]</scope>
    <source>
        <strain evidence="2 3">BB8</strain>
    </source>
</reference>
<name>A0ABX7QDH7_9FLAO</name>
<evidence type="ECO:0000259" key="1">
    <source>
        <dbReference type="Pfam" id="PF16289"/>
    </source>
</evidence>